<name>A0A2T8FG69_9ACTN</name>
<dbReference type="RefSeq" id="WP_116570834.1">
    <property type="nucleotide sequence ID" value="NZ_QDGZ01000001.1"/>
</dbReference>
<dbReference type="OrthoDB" id="3783520at2"/>
<dbReference type="AlphaFoldDB" id="A0A2T8FG69"/>
<proteinExistence type="predicted"/>
<comment type="caution">
    <text evidence="1">The sequence shown here is derived from an EMBL/GenBank/DDBJ whole genome shotgun (WGS) entry which is preliminary data.</text>
</comment>
<keyword evidence="2" id="KW-1185">Reference proteome</keyword>
<dbReference type="Proteomes" id="UP000246018">
    <property type="component" value="Unassembled WGS sequence"/>
</dbReference>
<gene>
    <name evidence="1" type="ORF">DDE18_03670</name>
</gene>
<evidence type="ECO:0000313" key="2">
    <source>
        <dbReference type="Proteomes" id="UP000246018"/>
    </source>
</evidence>
<dbReference type="EMBL" id="QDGZ01000001">
    <property type="protein sequence ID" value="PVG84706.1"/>
    <property type="molecule type" value="Genomic_DNA"/>
</dbReference>
<protein>
    <submittedName>
        <fullName evidence="1">Uncharacterized protein</fullName>
    </submittedName>
</protein>
<sequence>MLLADINLVKNALTVAGVTITPEIKEILDSLELDADKLAAAKPMGLEPTWFGDSHSGGYRLATNANLAHEVVIEAFEGMADNLRHLGTQLEAYAKDVTGIDENDGVTYSNLATSTECISSPTFNAAACAAPTPAGGDS</sequence>
<accession>A0A2T8FG69</accession>
<organism evidence="1 2">
    <name type="scientific">Nocardioides gansuensis</name>
    <dbReference type="NCBI Taxonomy" id="2138300"/>
    <lineage>
        <taxon>Bacteria</taxon>
        <taxon>Bacillati</taxon>
        <taxon>Actinomycetota</taxon>
        <taxon>Actinomycetes</taxon>
        <taxon>Propionibacteriales</taxon>
        <taxon>Nocardioidaceae</taxon>
        <taxon>Nocardioides</taxon>
    </lineage>
</organism>
<evidence type="ECO:0000313" key="1">
    <source>
        <dbReference type="EMBL" id="PVG84706.1"/>
    </source>
</evidence>
<reference evidence="1 2" key="1">
    <citation type="submission" date="2018-04" db="EMBL/GenBank/DDBJ databases">
        <title>Genome of Nocardioides gansuensis WSJ-1.</title>
        <authorList>
            <person name="Wu S."/>
            <person name="Wang G."/>
        </authorList>
    </citation>
    <scope>NUCLEOTIDE SEQUENCE [LARGE SCALE GENOMIC DNA]</scope>
    <source>
        <strain evidence="1 2">WSJ-1</strain>
    </source>
</reference>